<keyword evidence="3" id="KW-1185">Reference proteome</keyword>
<feature type="transmembrane region" description="Helical" evidence="1">
    <location>
        <begin position="6"/>
        <end position="27"/>
    </location>
</feature>
<gene>
    <name evidence="2" type="ORF">Gogos_013718</name>
</gene>
<keyword evidence="1" id="KW-0472">Membrane</keyword>
<feature type="non-terminal residue" evidence="2">
    <location>
        <position position="108"/>
    </location>
</feature>
<keyword evidence="1" id="KW-0812">Transmembrane</keyword>
<evidence type="ECO:0000256" key="1">
    <source>
        <dbReference type="SAM" id="Phobius"/>
    </source>
</evidence>
<evidence type="ECO:0000313" key="3">
    <source>
        <dbReference type="Proteomes" id="UP000593579"/>
    </source>
</evidence>
<feature type="transmembrane region" description="Helical" evidence="1">
    <location>
        <begin position="72"/>
        <end position="91"/>
    </location>
</feature>
<sequence>EVGLGLIGFGISFAFLGVSLFFDRDFVVSRGRNIDRLVFYFAAFQKKLQGYCLFYSGALFLIRALANSWYNLGNIWLLCGFQWLLAFGQWVPLSYSGCWMGYTVSGHG</sequence>
<dbReference type="EMBL" id="JABEZY010000006">
    <property type="protein sequence ID" value="MBA0740523.1"/>
    <property type="molecule type" value="Genomic_DNA"/>
</dbReference>
<proteinExistence type="predicted"/>
<comment type="caution">
    <text evidence="2">The sequence shown here is derived from an EMBL/GenBank/DDBJ whole genome shotgun (WGS) entry which is preliminary data.</text>
</comment>
<name>A0A7J9BWF1_GOSGO</name>
<feature type="non-terminal residue" evidence="2">
    <location>
        <position position="1"/>
    </location>
</feature>
<keyword evidence="1" id="KW-1133">Transmembrane helix</keyword>
<reference evidence="2 3" key="1">
    <citation type="journal article" date="2019" name="Genome Biol. Evol.">
        <title>Insights into the evolution of the New World diploid cottons (Gossypium, subgenus Houzingenia) based on genome sequencing.</title>
        <authorList>
            <person name="Grover C.E."/>
            <person name="Arick M.A. 2nd"/>
            <person name="Thrash A."/>
            <person name="Conover J.L."/>
            <person name="Sanders W.S."/>
            <person name="Peterson D.G."/>
            <person name="Frelichowski J.E."/>
            <person name="Scheffler J.A."/>
            <person name="Scheffler B.E."/>
            <person name="Wendel J.F."/>
        </authorList>
    </citation>
    <scope>NUCLEOTIDE SEQUENCE [LARGE SCALE GENOMIC DNA]</scope>
    <source>
        <strain evidence="2">5</strain>
        <tissue evidence="2">Leaf</tissue>
    </source>
</reference>
<dbReference type="OrthoDB" id="204784at2759"/>
<evidence type="ECO:0000313" key="2">
    <source>
        <dbReference type="EMBL" id="MBA0740523.1"/>
    </source>
</evidence>
<protein>
    <submittedName>
        <fullName evidence="2">Uncharacterized protein</fullName>
    </submittedName>
</protein>
<dbReference type="AlphaFoldDB" id="A0A7J9BWF1"/>
<organism evidence="2 3">
    <name type="scientific">Gossypium gossypioides</name>
    <name type="common">Mexican cotton</name>
    <name type="synonym">Selera gossypioides</name>
    <dbReference type="NCBI Taxonomy" id="34282"/>
    <lineage>
        <taxon>Eukaryota</taxon>
        <taxon>Viridiplantae</taxon>
        <taxon>Streptophyta</taxon>
        <taxon>Embryophyta</taxon>
        <taxon>Tracheophyta</taxon>
        <taxon>Spermatophyta</taxon>
        <taxon>Magnoliopsida</taxon>
        <taxon>eudicotyledons</taxon>
        <taxon>Gunneridae</taxon>
        <taxon>Pentapetalae</taxon>
        <taxon>rosids</taxon>
        <taxon>malvids</taxon>
        <taxon>Malvales</taxon>
        <taxon>Malvaceae</taxon>
        <taxon>Malvoideae</taxon>
        <taxon>Gossypium</taxon>
    </lineage>
</organism>
<dbReference type="Proteomes" id="UP000593579">
    <property type="component" value="Unassembled WGS sequence"/>
</dbReference>
<accession>A0A7J9BWF1</accession>